<organism evidence="17 18">
    <name type="scientific">Agromyces ramosus</name>
    <dbReference type="NCBI Taxonomy" id="33879"/>
    <lineage>
        <taxon>Bacteria</taxon>
        <taxon>Bacillati</taxon>
        <taxon>Actinomycetota</taxon>
        <taxon>Actinomycetes</taxon>
        <taxon>Micrococcales</taxon>
        <taxon>Microbacteriaceae</taxon>
        <taxon>Agromyces</taxon>
    </lineage>
</organism>
<keyword evidence="9 13" id="KW-0133">Cell shape</keyword>
<dbReference type="Gene3D" id="3.30.470.20">
    <property type="entry name" value="ATP-grasp fold, B domain"/>
    <property type="match status" value="1"/>
</dbReference>
<dbReference type="PANTHER" id="PTHR23132">
    <property type="entry name" value="D-ALANINE--D-ALANINE LIGASE"/>
    <property type="match status" value="1"/>
</dbReference>
<sequence>MGSLGRNHTPHHRHWHRSTREKGDRMKPHVLVIGGGQNAEHDVSLATAAAIDGALRRGGFEVTAITIGRDGRWRLRGDPLGASAADSLSASLPFLARADVVFPAIHGPLGEDGTLAALCALSHKPVVGSGVRAGAIGMDKWATKLVAEAVGIRTAHGRLVHAADLGGIGFETEVVVKPVSAGSSFGVTLVREAGEFGGALRTAAQYDDRILIEDVVYGREIDVAVLSEADGSRWTPPPLEIHAEGLFDTATKYDGTARFTVPADLGSTDRVALREAAVRMFDALGCDGVARMDFFLTADGPVLNEVNTMPGMTAASQVPRMFAAAGVPYDELVARLVGAATVPPPVSA</sequence>
<evidence type="ECO:0000256" key="8">
    <source>
        <dbReference type="ARBA" id="ARBA00022842"/>
    </source>
</evidence>
<dbReference type="PIRSF" id="PIRSF039102">
    <property type="entry name" value="Ddl/VanB"/>
    <property type="match status" value="1"/>
</dbReference>
<keyword evidence="8" id="KW-0460">Magnesium</keyword>
<evidence type="ECO:0000313" key="17">
    <source>
        <dbReference type="EMBL" id="MDQ0895967.1"/>
    </source>
</evidence>
<dbReference type="SUPFAM" id="SSF52440">
    <property type="entry name" value="PreATP-grasp domain"/>
    <property type="match status" value="1"/>
</dbReference>
<evidence type="ECO:0000256" key="15">
    <source>
        <dbReference type="SAM" id="MobiDB-lite"/>
    </source>
</evidence>
<dbReference type="PROSITE" id="PS50975">
    <property type="entry name" value="ATP_GRASP"/>
    <property type="match status" value="1"/>
</dbReference>
<evidence type="ECO:0000256" key="9">
    <source>
        <dbReference type="ARBA" id="ARBA00022960"/>
    </source>
</evidence>
<evidence type="ECO:0000259" key="16">
    <source>
        <dbReference type="PROSITE" id="PS50975"/>
    </source>
</evidence>
<comment type="subcellular location">
    <subcellularLocation>
        <location evidence="13">Cytoplasm</location>
    </subcellularLocation>
</comment>
<feature type="compositionally biased region" description="Basic residues" evidence="15">
    <location>
        <begin position="8"/>
        <end position="17"/>
    </location>
</feature>
<gene>
    <name evidence="13" type="primary">ddl</name>
    <name evidence="17" type="ORF">QFZ26_003522</name>
</gene>
<feature type="region of interest" description="Disordered" evidence="15">
    <location>
        <begin position="1"/>
        <end position="26"/>
    </location>
</feature>
<evidence type="ECO:0000256" key="5">
    <source>
        <dbReference type="ARBA" id="ARBA00022723"/>
    </source>
</evidence>
<dbReference type="InterPro" id="IPR000291">
    <property type="entry name" value="D-Ala_lig_Van_CS"/>
</dbReference>
<evidence type="ECO:0000256" key="12">
    <source>
        <dbReference type="ARBA" id="ARBA00023316"/>
    </source>
</evidence>
<keyword evidence="18" id="KW-1185">Reference proteome</keyword>
<keyword evidence="11" id="KW-0464">Manganese</keyword>
<dbReference type="Pfam" id="PF07478">
    <property type="entry name" value="Dala_Dala_lig_C"/>
    <property type="match status" value="1"/>
</dbReference>
<evidence type="ECO:0000256" key="10">
    <source>
        <dbReference type="ARBA" id="ARBA00022984"/>
    </source>
</evidence>
<evidence type="ECO:0000256" key="1">
    <source>
        <dbReference type="ARBA" id="ARBA00001936"/>
    </source>
</evidence>
<comment type="caution">
    <text evidence="17">The sequence shown here is derived from an EMBL/GenBank/DDBJ whole genome shotgun (WGS) entry which is preliminary data.</text>
</comment>
<feature type="domain" description="ATP-grasp" evidence="16">
    <location>
        <begin position="144"/>
        <end position="338"/>
    </location>
</feature>
<dbReference type="Proteomes" id="UP001239083">
    <property type="component" value="Unassembled WGS sequence"/>
</dbReference>
<dbReference type="InterPro" id="IPR011127">
    <property type="entry name" value="Dala_Dala_lig_N"/>
</dbReference>
<evidence type="ECO:0000256" key="2">
    <source>
        <dbReference type="ARBA" id="ARBA00001946"/>
    </source>
</evidence>
<comment type="catalytic activity">
    <reaction evidence="13">
        <text>2 D-alanine + ATP = D-alanyl-D-alanine + ADP + phosphate + H(+)</text>
        <dbReference type="Rhea" id="RHEA:11224"/>
        <dbReference type="ChEBI" id="CHEBI:15378"/>
        <dbReference type="ChEBI" id="CHEBI:30616"/>
        <dbReference type="ChEBI" id="CHEBI:43474"/>
        <dbReference type="ChEBI" id="CHEBI:57416"/>
        <dbReference type="ChEBI" id="CHEBI:57822"/>
        <dbReference type="ChEBI" id="CHEBI:456216"/>
        <dbReference type="EC" id="6.3.2.4"/>
    </reaction>
</comment>
<dbReference type="HAMAP" id="MF_00047">
    <property type="entry name" value="Dala_Dala_lig"/>
    <property type="match status" value="1"/>
</dbReference>
<evidence type="ECO:0000256" key="13">
    <source>
        <dbReference type="HAMAP-Rule" id="MF_00047"/>
    </source>
</evidence>
<comment type="pathway">
    <text evidence="13">Cell wall biogenesis; peptidoglycan biosynthesis.</text>
</comment>
<dbReference type="SUPFAM" id="SSF56059">
    <property type="entry name" value="Glutathione synthetase ATP-binding domain-like"/>
    <property type="match status" value="1"/>
</dbReference>
<dbReference type="PANTHER" id="PTHR23132:SF25">
    <property type="entry name" value="D-ALANINE--D-ALANINE LIGASE A"/>
    <property type="match status" value="1"/>
</dbReference>
<comment type="function">
    <text evidence="13">Cell wall formation.</text>
</comment>
<dbReference type="PROSITE" id="PS00844">
    <property type="entry name" value="DALA_DALA_LIGASE_2"/>
    <property type="match status" value="1"/>
</dbReference>
<accession>A0ABU0RD29</accession>
<comment type="cofactor">
    <cofactor evidence="2">
        <name>Mg(2+)</name>
        <dbReference type="ChEBI" id="CHEBI:18420"/>
    </cofactor>
</comment>
<evidence type="ECO:0000256" key="11">
    <source>
        <dbReference type="ARBA" id="ARBA00023211"/>
    </source>
</evidence>
<keyword evidence="5" id="KW-0479">Metal-binding</keyword>
<keyword evidence="6 14" id="KW-0547">Nucleotide-binding</keyword>
<dbReference type="InterPro" id="IPR011761">
    <property type="entry name" value="ATP-grasp"/>
</dbReference>
<evidence type="ECO:0000256" key="6">
    <source>
        <dbReference type="ARBA" id="ARBA00022741"/>
    </source>
</evidence>
<dbReference type="EC" id="6.3.2.4" evidence="13"/>
<evidence type="ECO:0000256" key="4">
    <source>
        <dbReference type="ARBA" id="ARBA00022598"/>
    </source>
</evidence>
<dbReference type="InterPro" id="IPR011095">
    <property type="entry name" value="Dala_Dala_lig_C"/>
</dbReference>
<dbReference type="InterPro" id="IPR013815">
    <property type="entry name" value="ATP_grasp_subdomain_1"/>
</dbReference>
<evidence type="ECO:0000256" key="14">
    <source>
        <dbReference type="PROSITE-ProRule" id="PRU00409"/>
    </source>
</evidence>
<dbReference type="Pfam" id="PF01820">
    <property type="entry name" value="Dala_Dala_lig_N"/>
    <property type="match status" value="1"/>
</dbReference>
<comment type="cofactor">
    <cofactor evidence="1">
        <name>Mn(2+)</name>
        <dbReference type="ChEBI" id="CHEBI:29035"/>
    </cofactor>
</comment>
<comment type="similarity">
    <text evidence="3 13">Belongs to the D-alanine--D-alanine ligase family.</text>
</comment>
<dbReference type="InterPro" id="IPR016185">
    <property type="entry name" value="PreATP-grasp_dom_sf"/>
</dbReference>
<dbReference type="RefSeq" id="WP_307044480.1">
    <property type="nucleotide sequence ID" value="NZ_JAUSYY010000001.1"/>
</dbReference>
<dbReference type="EMBL" id="JAUSYY010000001">
    <property type="protein sequence ID" value="MDQ0895967.1"/>
    <property type="molecule type" value="Genomic_DNA"/>
</dbReference>
<protein>
    <recommendedName>
        <fullName evidence="13">D-alanine--D-alanine ligase</fullName>
        <ecNumber evidence="13">6.3.2.4</ecNumber>
    </recommendedName>
    <alternativeName>
        <fullName evidence="13">D-Ala-D-Ala ligase</fullName>
    </alternativeName>
    <alternativeName>
        <fullName evidence="13">D-alanylalanine synthetase</fullName>
    </alternativeName>
</protein>
<evidence type="ECO:0000256" key="3">
    <source>
        <dbReference type="ARBA" id="ARBA00010871"/>
    </source>
</evidence>
<keyword evidence="12 13" id="KW-0961">Cell wall biogenesis/degradation</keyword>
<keyword evidence="4 13" id="KW-0436">Ligase</keyword>
<evidence type="ECO:0000313" key="18">
    <source>
        <dbReference type="Proteomes" id="UP001239083"/>
    </source>
</evidence>
<name>A0ABU0RD29_9MICO</name>
<keyword evidence="13" id="KW-0963">Cytoplasm</keyword>
<dbReference type="PROSITE" id="PS00843">
    <property type="entry name" value="DALA_DALA_LIGASE_1"/>
    <property type="match status" value="1"/>
</dbReference>
<dbReference type="GO" id="GO:0008716">
    <property type="term" value="F:D-alanine-D-alanine ligase activity"/>
    <property type="evidence" value="ECO:0007669"/>
    <property type="project" value="UniProtKB-EC"/>
</dbReference>
<dbReference type="InterPro" id="IPR005905">
    <property type="entry name" value="D_ala_D_ala"/>
</dbReference>
<proteinExistence type="inferred from homology"/>
<evidence type="ECO:0000256" key="7">
    <source>
        <dbReference type="ARBA" id="ARBA00022840"/>
    </source>
</evidence>
<dbReference type="NCBIfam" id="TIGR01205">
    <property type="entry name" value="D_ala_D_alaTIGR"/>
    <property type="match status" value="1"/>
</dbReference>
<reference evidence="17 18" key="1">
    <citation type="submission" date="2023-07" db="EMBL/GenBank/DDBJ databases">
        <title>Comparative genomics of wheat-associated soil bacteria to identify genetic determinants of phenazine resistance.</title>
        <authorList>
            <person name="Mouncey N."/>
        </authorList>
    </citation>
    <scope>NUCLEOTIDE SEQUENCE [LARGE SCALE GENOMIC DNA]</scope>
    <source>
        <strain evidence="17 18">V3I3</strain>
    </source>
</reference>
<dbReference type="Gene3D" id="3.30.1490.20">
    <property type="entry name" value="ATP-grasp fold, A domain"/>
    <property type="match status" value="1"/>
</dbReference>
<keyword evidence="7 14" id="KW-0067">ATP-binding</keyword>
<dbReference type="Gene3D" id="3.40.50.20">
    <property type="match status" value="1"/>
</dbReference>
<keyword evidence="10 13" id="KW-0573">Peptidoglycan synthesis</keyword>